<evidence type="ECO:0000256" key="2">
    <source>
        <dbReference type="ARBA" id="ARBA00022598"/>
    </source>
</evidence>
<dbReference type="GeneID" id="54364946"/>
<comment type="similarity">
    <text evidence="1">Belongs to the ATP-dependent AMP-binding enzyme family.</text>
</comment>
<dbReference type="InterPro" id="IPR045851">
    <property type="entry name" value="AMP-bd_C_sf"/>
</dbReference>
<keyword evidence="3" id="KW-0276">Fatty acid metabolism</keyword>
<reference evidence="6" key="2">
    <citation type="submission" date="2020-04" db="EMBL/GenBank/DDBJ databases">
        <authorList>
            <consortium name="NCBI Genome Project"/>
        </authorList>
    </citation>
    <scope>NUCLEOTIDE SEQUENCE</scope>
    <source>
        <strain evidence="6">CBS 342.82</strain>
    </source>
</reference>
<sequence>MEGPAGRREVQSHGTSWLWLPLFVARSSDETEPGRPHPRRRRSLFQTGNICIPGYHKDPAATAKLFRGGVLYSGDLAGQHPDGSVQILDHKKDFIVFGGEDVSSVALETALTRHPAILEVACDVVTHTIYGAVPKAYVKLRSRQPPPPPPLLS</sequence>
<reference evidence="6" key="3">
    <citation type="submission" date="2025-08" db="UniProtKB">
        <authorList>
            <consortium name="RefSeq"/>
        </authorList>
    </citation>
    <scope>IDENTIFICATION</scope>
    <source>
        <strain evidence="6">CBS 342.82</strain>
    </source>
</reference>
<dbReference type="Gene3D" id="2.30.38.10">
    <property type="entry name" value="Luciferase, Domain 3"/>
    <property type="match status" value="1"/>
</dbReference>
<gene>
    <name evidence="6" type="ORF">K489DRAFT_405134</name>
</gene>
<evidence type="ECO:0000256" key="3">
    <source>
        <dbReference type="ARBA" id="ARBA00022832"/>
    </source>
</evidence>
<dbReference type="Proteomes" id="UP000504637">
    <property type="component" value="Unplaced"/>
</dbReference>
<dbReference type="RefSeq" id="XP_033455261.1">
    <property type="nucleotide sequence ID" value="XM_033607146.1"/>
</dbReference>
<reference evidence="6" key="1">
    <citation type="submission" date="2020-01" db="EMBL/GenBank/DDBJ databases">
        <authorList>
            <consortium name="DOE Joint Genome Institute"/>
            <person name="Haridas S."/>
            <person name="Albert R."/>
            <person name="Binder M."/>
            <person name="Bloem J."/>
            <person name="Labutti K."/>
            <person name="Salamov A."/>
            <person name="Andreopoulos B."/>
            <person name="Baker S.E."/>
            <person name="Barry K."/>
            <person name="Bills G."/>
            <person name="Bluhm B.H."/>
            <person name="Cannon C."/>
            <person name="Castanera R."/>
            <person name="Culley D.E."/>
            <person name="Daum C."/>
            <person name="Ezra D."/>
            <person name="Gonzalez J.B."/>
            <person name="Henrissat B."/>
            <person name="Kuo A."/>
            <person name="Liang C."/>
            <person name="Lipzen A."/>
            <person name="Lutzoni F."/>
            <person name="Magnuson J."/>
            <person name="Mondo S."/>
            <person name="Nolan M."/>
            <person name="Ohm R."/>
            <person name="Pangilinan J."/>
            <person name="Park H.-J."/>
            <person name="Ramirez L."/>
            <person name="Alfaro M."/>
            <person name="Sun H."/>
            <person name="Tritt A."/>
            <person name="Yoshinaga Y."/>
            <person name="Zwiers L.-H."/>
            <person name="Turgeon B.G."/>
            <person name="Goodwin S.B."/>
            <person name="Spatafora J.W."/>
            <person name="Crous P.W."/>
            <person name="Grigoriev I.V."/>
        </authorList>
    </citation>
    <scope>NUCLEOTIDE SEQUENCE</scope>
    <source>
        <strain evidence="6">CBS 342.82</strain>
    </source>
</reference>
<dbReference type="OrthoDB" id="1882297at2759"/>
<dbReference type="GO" id="GO:0006631">
    <property type="term" value="P:fatty acid metabolic process"/>
    <property type="evidence" value="ECO:0007669"/>
    <property type="project" value="UniProtKB-KW"/>
</dbReference>
<name>A0A6J3LQW1_9PEZI</name>
<keyword evidence="2" id="KW-0436">Ligase</keyword>
<dbReference type="Gene3D" id="3.30.300.30">
    <property type="match status" value="1"/>
</dbReference>
<evidence type="ECO:0000313" key="6">
    <source>
        <dbReference type="RefSeq" id="XP_033455261.1"/>
    </source>
</evidence>
<dbReference type="SUPFAM" id="SSF56801">
    <property type="entry name" value="Acetyl-CoA synthetase-like"/>
    <property type="match status" value="1"/>
</dbReference>
<keyword evidence="4" id="KW-0443">Lipid metabolism</keyword>
<keyword evidence="5" id="KW-1185">Reference proteome</keyword>
<evidence type="ECO:0000256" key="4">
    <source>
        <dbReference type="ARBA" id="ARBA00023098"/>
    </source>
</evidence>
<evidence type="ECO:0000256" key="1">
    <source>
        <dbReference type="ARBA" id="ARBA00006432"/>
    </source>
</evidence>
<protein>
    <submittedName>
        <fullName evidence="6">Acetyl-CoA synthetase-like protein</fullName>
    </submittedName>
</protein>
<organism evidence="6">
    <name type="scientific">Dissoconium aciculare CBS 342.82</name>
    <dbReference type="NCBI Taxonomy" id="1314786"/>
    <lineage>
        <taxon>Eukaryota</taxon>
        <taxon>Fungi</taxon>
        <taxon>Dikarya</taxon>
        <taxon>Ascomycota</taxon>
        <taxon>Pezizomycotina</taxon>
        <taxon>Dothideomycetes</taxon>
        <taxon>Dothideomycetidae</taxon>
        <taxon>Mycosphaerellales</taxon>
        <taxon>Dissoconiaceae</taxon>
        <taxon>Dissoconium</taxon>
    </lineage>
</organism>
<dbReference type="GO" id="GO:0016874">
    <property type="term" value="F:ligase activity"/>
    <property type="evidence" value="ECO:0007669"/>
    <property type="project" value="UniProtKB-KW"/>
</dbReference>
<dbReference type="AlphaFoldDB" id="A0A6J3LQW1"/>
<evidence type="ECO:0000313" key="5">
    <source>
        <dbReference type="Proteomes" id="UP000504637"/>
    </source>
</evidence>
<accession>A0A6J3LQW1</accession>
<proteinExistence type="inferred from homology"/>
<dbReference type="PANTHER" id="PTHR43859">
    <property type="entry name" value="ACYL-ACTIVATING ENZYME"/>
    <property type="match status" value="1"/>
</dbReference>
<dbReference type="PANTHER" id="PTHR43859:SF4">
    <property type="entry name" value="BUTANOATE--COA LIGASE AAE1-RELATED"/>
    <property type="match status" value="1"/>
</dbReference>